<dbReference type="SUPFAM" id="SSF52266">
    <property type="entry name" value="SGNH hydrolase"/>
    <property type="match status" value="1"/>
</dbReference>
<keyword evidence="1" id="KW-0472">Membrane</keyword>
<dbReference type="InterPro" id="IPR036514">
    <property type="entry name" value="SGNH_hydro_sf"/>
</dbReference>
<dbReference type="OrthoDB" id="2546654at2"/>
<accession>A0A4S4NEU0</accession>
<name>A0A4S4NEU0_9BACT</name>
<feature type="transmembrane region" description="Helical" evidence="1">
    <location>
        <begin position="279"/>
        <end position="298"/>
    </location>
</feature>
<keyword evidence="1" id="KW-1133">Transmembrane helix</keyword>
<comment type="caution">
    <text evidence="2">The sequence shown here is derived from an EMBL/GenBank/DDBJ whole genome shotgun (WGS) entry which is preliminary data.</text>
</comment>
<evidence type="ECO:0000313" key="3">
    <source>
        <dbReference type="Proteomes" id="UP000308528"/>
    </source>
</evidence>
<evidence type="ECO:0008006" key="4">
    <source>
        <dbReference type="Google" id="ProtNLM"/>
    </source>
</evidence>
<dbReference type="AlphaFoldDB" id="A0A4S4NEU0"/>
<keyword evidence="1" id="KW-0812">Transmembrane</keyword>
<sequence>MNLTSPNNSRKIQDLLLNRVEGISWFYYNVDLNTALGGKEEIYATQSQVEKFMEDIDSDIFGKNKMKPGTKERGTTEILQFLATIIKANPKVLEDVIRRLFDVNEIRNQSDAGEGLLGKFNNKDRAVRNSIYTERIRNDHREKKGNIVVLAEGDSWFQFPTAYFGIDGVKDILDWLIEDERYAVRSLAAGGDWFSNIFHSGEYIEELPKVSPDVFLVSGGGNDLVGNRRLALMVINPKYETPAADDCDQSKRLIELRSQIEGIDIKKYKLGLRYLSEEFFNFLNVYFIQFFVFFVSLSDAKQYKHMLMITQGYDFTLPYNGSRAYFPAMQYIFSRFTDTGGWLFDPLKMKGIVKVDVQEAIMYAMITEFNEMLQQLATYEGLPNLFHIDCRGVARNEDDWFDELHPQSETFEVIAKAYKACMEENVGFVEKRKGKKKKKVYLARTYRAKAKAK</sequence>
<keyword evidence="3" id="KW-1185">Reference proteome</keyword>
<dbReference type="GO" id="GO:0016788">
    <property type="term" value="F:hydrolase activity, acting on ester bonds"/>
    <property type="evidence" value="ECO:0007669"/>
    <property type="project" value="UniProtKB-ARBA"/>
</dbReference>
<evidence type="ECO:0000256" key="1">
    <source>
        <dbReference type="SAM" id="Phobius"/>
    </source>
</evidence>
<gene>
    <name evidence="2" type="ORF">E4021_17460</name>
</gene>
<dbReference type="Proteomes" id="UP000308528">
    <property type="component" value="Unassembled WGS sequence"/>
</dbReference>
<dbReference type="EMBL" id="SRSF01000016">
    <property type="protein sequence ID" value="THH34580.1"/>
    <property type="molecule type" value="Genomic_DNA"/>
</dbReference>
<proteinExistence type="predicted"/>
<evidence type="ECO:0000313" key="2">
    <source>
        <dbReference type="EMBL" id="THH34580.1"/>
    </source>
</evidence>
<reference evidence="2 3" key="1">
    <citation type="submission" date="2019-04" db="EMBL/GenBank/DDBJ databases">
        <title>Lewinella litorea sp. nov., isolated from a marine sand.</title>
        <authorList>
            <person name="Yoon J.-H."/>
        </authorList>
    </citation>
    <scope>NUCLEOTIDE SEQUENCE [LARGE SCALE GENOMIC DNA]</scope>
    <source>
        <strain evidence="2 3">HSMS-39</strain>
    </source>
</reference>
<dbReference type="RefSeq" id="WP_136460721.1">
    <property type="nucleotide sequence ID" value="NZ_SRSF01000016.1"/>
</dbReference>
<organism evidence="2 3">
    <name type="scientific">Neolewinella litorea</name>
    <dbReference type="NCBI Taxonomy" id="2562452"/>
    <lineage>
        <taxon>Bacteria</taxon>
        <taxon>Pseudomonadati</taxon>
        <taxon>Bacteroidota</taxon>
        <taxon>Saprospiria</taxon>
        <taxon>Saprospirales</taxon>
        <taxon>Lewinellaceae</taxon>
        <taxon>Neolewinella</taxon>
    </lineage>
</organism>
<dbReference type="Gene3D" id="3.40.50.1110">
    <property type="entry name" value="SGNH hydrolase"/>
    <property type="match status" value="1"/>
</dbReference>
<protein>
    <recommendedName>
        <fullName evidence="4">SGNH/GDSL hydrolase family protein</fullName>
    </recommendedName>
</protein>